<name>A0A286UPY3_9AGAM</name>
<keyword evidence="3" id="KW-1185">Reference proteome</keyword>
<feature type="region of interest" description="Disordered" evidence="1">
    <location>
        <begin position="1"/>
        <end position="20"/>
    </location>
</feature>
<dbReference type="EMBL" id="NBII01000002">
    <property type="protein sequence ID" value="PAV21630.1"/>
    <property type="molecule type" value="Genomic_DNA"/>
</dbReference>
<feature type="compositionally biased region" description="Polar residues" evidence="1">
    <location>
        <begin position="11"/>
        <end position="20"/>
    </location>
</feature>
<sequence length="242" mass="27396">MDHTKIPVRQDSATTSNHSTTLKSCVSPMQLSRRDTMYARSLSLMSLVHDPYDPSSLSFNTPEPMPPKIVVSKPHKPINDFLVHNLNRGPSNPSSIDTFLDNFGDLEEEEDSSDTESEYPYEYELAPALKVFQGMMLPARMSDPWPYKFEKGQKAIARRPNGGWRVVTVRDHVVLPIHCEKHTACSRQCRARRNALMYTAHWKDAVNGQTKIGAFCPTLGNIKPDVPYVWGLMNKEGIPILR</sequence>
<reference evidence="2 3" key="1">
    <citation type="journal article" date="2017" name="Mol. Ecol.">
        <title>Comparative and population genomic landscape of Phellinus noxius: A hypervariable fungus causing root rot in trees.</title>
        <authorList>
            <person name="Chung C.L."/>
            <person name="Lee T.J."/>
            <person name="Akiba M."/>
            <person name="Lee H.H."/>
            <person name="Kuo T.H."/>
            <person name="Liu D."/>
            <person name="Ke H.M."/>
            <person name="Yokoi T."/>
            <person name="Roa M.B."/>
            <person name="Lu M.J."/>
            <person name="Chang Y.Y."/>
            <person name="Ann P.J."/>
            <person name="Tsai J.N."/>
            <person name="Chen C.Y."/>
            <person name="Tzean S.S."/>
            <person name="Ota Y."/>
            <person name="Hattori T."/>
            <person name="Sahashi N."/>
            <person name="Liou R.F."/>
            <person name="Kikuchi T."/>
            <person name="Tsai I.J."/>
        </authorList>
    </citation>
    <scope>NUCLEOTIDE SEQUENCE [LARGE SCALE GENOMIC DNA]</scope>
    <source>
        <strain evidence="2 3">FFPRI411160</strain>
    </source>
</reference>
<dbReference type="InParanoid" id="A0A286UPY3"/>
<proteinExistence type="predicted"/>
<evidence type="ECO:0000256" key="1">
    <source>
        <dbReference type="SAM" id="MobiDB-lite"/>
    </source>
</evidence>
<protein>
    <submittedName>
        <fullName evidence="2">Uncharacterized protein</fullName>
    </submittedName>
</protein>
<comment type="caution">
    <text evidence="2">The sequence shown here is derived from an EMBL/GenBank/DDBJ whole genome shotgun (WGS) entry which is preliminary data.</text>
</comment>
<dbReference type="AlphaFoldDB" id="A0A286UPY3"/>
<evidence type="ECO:0000313" key="2">
    <source>
        <dbReference type="EMBL" id="PAV21630.1"/>
    </source>
</evidence>
<dbReference type="Proteomes" id="UP000217199">
    <property type="component" value="Unassembled WGS sequence"/>
</dbReference>
<gene>
    <name evidence="2" type="ORF">PNOK_0158700</name>
</gene>
<accession>A0A286UPY3</accession>
<organism evidence="2 3">
    <name type="scientific">Pyrrhoderma noxium</name>
    <dbReference type="NCBI Taxonomy" id="2282107"/>
    <lineage>
        <taxon>Eukaryota</taxon>
        <taxon>Fungi</taxon>
        <taxon>Dikarya</taxon>
        <taxon>Basidiomycota</taxon>
        <taxon>Agaricomycotina</taxon>
        <taxon>Agaricomycetes</taxon>
        <taxon>Hymenochaetales</taxon>
        <taxon>Hymenochaetaceae</taxon>
        <taxon>Pyrrhoderma</taxon>
    </lineage>
</organism>
<evidence type="ECO:0000313" key="3">
    <source>
        <dbReference type="Proteomes" id="UP000217199"/>
    </source>
</evidence>